<dbReference type="InterPro" id="IPR001584">
    <property type="entry name" value="Integrase_cat-core"/>
</dbReference>
<dbReference type="Proteomes" id="UP000001444">
    <property type="component" value="Chromosome"/>
</dbReference>
<evidence type="ECO:0000313" key="3">
    <source>
        <dbReference type="EMBL" id="CBG68621.1"/>
    </source>
</evidence>
<dbReference type="EMBL" id="FN554889">
    <property type="protein sequence ID" value="CBG68621.1"/>
    <property type="molecule type" value="Genomic_DNA"/>
</dbReference>
<dbReference type="eggNOG" id="COG2801">
    <property type="taxonomic scope" value="Bacteria"/>
</dbReference>
<organism evidence="3 4">
    <name type="scientific">Streptomyces scabiei (strain 87.22)</name>
    <dbReference type="NCBI Taxonomy" id="680198"/>
    <lineage>
        <taxon>Bacteria</taxon>
        <taxon>Bacillati</taxon>
        <taxon>Actinomycetota</taxon>
        <taxon>Actinomycetes</taxon>
        <taxon>Kitasatosporales</taxon>
        <taxon>Streptomycetaceae</taxon>
        <taxon>Streptomyces</taxon>
    </lineage>
</organism>
<dbReference type="KEGG" id="scb:SCAB_14741"/>
<evidence type="ECO:0000259" key="2">
    <source>
        <dbReference type="Pfam" id="PF13333"/>
    </source>
</evidence>
<dbReference type="GeneID" id="97013281"/>
<proteinExistence type="predicted"/>
<evidence type="ECO:0000313" key="4">
    <source>
        <dbReference type="Proteomes" id="UP000001444"/>
    </source>
</evidence>
<accession>C9ZA26</accession>
<feature type="region of interest" description="Disordered" evidence="1">
    <location>
        <begin position="138"/>
        <end position="162"/>
    </location>
</feature>
<keyword evidence="4" id="KW-1185">Reference proteome</keyword>
<feature type="compositionally biased region" description="Low complexity" evidence="1">
    <location>
        <begin position="139"/>
        <end position="152"/>
    </location>
</feature>
<feature type="domain" description="Integrase catalytic" evidence="2">
    <location>
        <begin position="3"/>
        <end position="51"/>
    </location>
</feature>
<dbReference type="GO" id="GO:0015074">
    <property type="term" value="P:DNA integration"/>
    <property type="evidence" value="ECO:0007669"/>
    <property type="project" value="InterPro"/>
</dbReference>
<reference evidence="3 4" key="1">
    <citation type="journal article" date="2010" name="Mol. Plant Microbe Interact.">
        <title>Streptomyces scabies 87-22 contains a coronafacic acid-like biosynthetic cluster that contributes to plant-microbe interactions.</title>
        <authorList>
            <person name="Bignell D.R."/>
            <person name="Seipke R.F."/>
            <person name="Huguet-Tapia J.C."/>
            <person name="Chambers A.H."/>
            <person name="Parry R.J."/>
            <person name="Loria R."/>
        </authorList>
    </citation>
    <scope>NUCLEOTIDE SEQUENCE [LARGE SCALE GENOMIC DNA]</scope>
    <source>
        <strain evidence="3 4">87.22</strain>
    </source>
</reference>
<dbReference type="Pfam" id="PF13333">
    <property type="entry name" value="rve_2"/>
    <property type="match status" value="1"/>
</dbReference>
<dbReference type="HOGENOM" id="CLU_983265_0_0_11"/>
<protein>
    <recommendedName>
        <fullName evidence="2">Integrase catalytic domain-containing protein</fullName>
    </recommendedName>
</protein>
<name>C9ZA26_STRSW</name>
<dbReference type="RefSeq" id="WP_012999347.1">
    <property type="nucleotide sequence ID" value="NC_013929.1"/>
</dbReference>
<sequence>MLIKTECIRGRTFTARAEANIALFEYTDGFCDSRRIQERLGFLSPIEFEEKHCAEQATAEPTNLNTPPSTPADQLISTSRMTGGASLKGLSSQSALEDLPCAPLPEGTKRWETHWAGLSRGAAPGRGRRGAAIEILAQSTNSSTRTTSSSGTDRGGLRRSSTRARTISLAAGPCSGSAAASPGNRTVQIENQSLARNWGYHTDDTTKIAITPFDGHAPSSVGALALRLGGFRGGLVRRAGRPAVSRRSITAIIAQYTRDSELRGRCSYCSELRVIPVWHRPCR</sequence>
<evidence type="ECO:0000256" key="1">
    <source>
        <dbReference type="SAM" id="MobiDB-lite"/>
    </source>
</evidence>
<dbReference type="AlphaFoldDB" id="C9ZA26"/>
<gene>
    <name evidence="3" type="ordered locus">SCAB_14741</name>
</gene>
<dbReference type="STRING" id="680198.SCAB_14741"/>